<keyword evidence="8" id="KW-0698">rRNA processing</keyword>
<evidence type="ECO:0000256" key="3">
    <source>
        <dbReference type="ARBA" id="ARBA00012141"/>
    </source>
</evidence>
<dbReference type="PROSITE" id="PS00092">
    <property type="entry name" value="N6_MTASE"/>
    <property type="match status" value="1"/>
</dbReference>
<dbReference type="Pfam" id="PF03602">
    <property type="entry name" value="Cons_hypoth95"/>
    <property type="match status" value="1"/>
</dbReference>
<organism evidence="9 10">
    <name type="scientific">Candidatus Methylobacter titanis</name>
    <dbReference type="NCBI Taxonomy" id="3053457"/>
    <lineage>
        <taxon>Bacteria</taxon>
        <taxon>Pseudomonadati</taxon>
        <taxon>Pseudomonadota</taxon>
        <taxon>Gammaproteobacteria</taxon>
        <taxon>Methylococcales</taxon>
        <taxon>Methylococcaceae</taxon>
        <taxon>Methylobacter</taxon>
    </lineage>
</organism>
<comment type="similarity">
    <text evidence="2 8">Belongs to the methyltransferase superfamily. RsmD family.</text>
</comment>
<comment type="caution">
    <text evidence="9">The sequence shown here is derived from an EMBL/GenBank/DDBJ whole genome shotgun (WGS) entry which is preliminary data.</text>
</comment>
<keyword evidence="6 8" id="KW-0808">Transferase</keyword>
<evidence type="ECO:0000313" key="9">
    <source>
        <dbReference type="EMBL" id="MDI1230513.1"/>
    </source>
</evidence>
<evidence type="ECO:0000313" key="10">
    <source>
        <dbReference type="Proteomes" id="UP001160519"/>
    </source>
</evidence>
<evidence type="ECO:0000256" key="8">
    <source>
        <dbReference type="PIRNR" id="PIRNR004553"/>
    </source>
</evidence>
<dbReference type="GO" id="GO:0003676">
    <property type="term" value="F:nucleic acid binding"/>
    <property type="evidence" value="ECO:0007669"/>
    <property type="project" value="InterPro"/>
</dbReference>
<keyword evidence="10" id="KW-1185">Reference proteome</keyword>
<proteinExistence type="inferred from homology"/>
<dbReference type="CDD" id="cd02440">
    <property type="entry name" value="AdoMet_MTases"/>
    <property type="match status" value="1"/>
</dbReference>
<comment type="function">
    <text evidence="1 8">Specifically methylates the guanine in position 966 of 16S rRNA in the assembled 30S particle.</text>
</comment>
<name>A0AA43TKX6_9GAMM</name>
<sequence>MKNKLRIIGGDWRSRQLSFVDAPGLRPTPARVRETVFNWLRYEISGKQCLDLYSGSGALGFEAASRGAKSVIQVENNIQACRSLKDNIVALSATQIKTVQSDVLRYLAGDAQVFDVVFLDPPFGLSLVIQTCQLLEQNAWLAKHAKIYVETERHFDFFGMPENWRLLKSKSAGEVGYHLFERAEV</sequence>
<dbReference type="EMBL" id="JAQSDF010000010">
    <property type="protein sequence ID" value="MDI1230513.1"/>
    <property type="molecule type" value="Genomic_DNA"/>
</dbReference>
<keyword evidence="5 8" id="KW-0489">Methyltransferase</keyword>
<evidence type="ECO:0000256" key="5">
    <source>
        <dbReference type="ARBA" id="ARBA00022603"/>
    </source>
</evidence>
<dbReference type="GO" id="GO:0052913">
    <property type="term" value="F:16S rRNA (guanine(966)-N(2))-methyltransferase activity"/>
    <property type="evidence" value="ECO:0007669"/>
    <property type="project" value="UniProtKB-EC"/>
</dbReference>
<dbReference type="PIRSF" id="PIRSF004553">
    <property type="entry name" value="CHP00095"/>
    <property type="match status" value="1"/>
</dbReference>
<dbReference type="InterPro" id="IPR004398">
    <property type="entry name" value="RNA_MeTrfase_RsmD"/>
</dbReference>
<dbReference type="InterPro" id="IPR029063">
    <property type="entry name" value="SAM-dependent_MTases_sf"/>
</dbReference>
<dbReference type="PANTHER" id="PTHR43542:SF1">
    <property type="entry name" value="METHYLTRANSFERASE"/>
    <property type="match status" value="1"/>
</dbReference>
<dbReference type="PANTHER" id="PTHR43542">
    <property type="entry name" value="METHYLTRANSFERASE"/>
    <property type="match status" value="1"/>
</dbReference>
<evidence type="ECO:0000256" key="7">
    <source>
        <dbReference type="ARBA" id="ARBA00048326"/>
    </source>
</evidence>
<dbReference type="EC" id="2.1.1.171" evidence="3 8"/>
<evidence type="ECO:0000256" key="2">
    <source>
        <dbReference type="ARBA" id="ARBA00005269"/>
    </source>
</evidence>
<accession>A0AA43TKX6</accession>
<protein>
    <recommendedName>
        <fullName evidence="4 8">Ribosomal RNA small subunit methyltransferase D</fullName>
        <ecNumber evidence="3 8">2.1.1.171</ecNumber>
    </recommendedName>
</protein>
<keyword evidence="8" id="KW-0949">S-adenosyl-L-methionine</keyword>
<dbReference type="NCBIfam" id="TIGR00095">
    <property type="entry name" value="16S rRNA (guanine(966)-N(2))-methyltransferase RsmD"/>
    <property type="match status" value="1"/>
</dbReference>
<dbReference type="SUPFAM" id="SSF53335">
    <property type="entry name" value="S-adenosyl-L-methionine-dependent methyltransferases"/>
    <property type="match status" value="1"/>
</dbReference>
<dbReference type="AlphaFoldDB" id="A0AA43TKX6"/>
<reference evidence="9" key="1">
    <citation type="submission" date="2023-01" db="EMBL/GenBank/DDBJ databases">
        <title>Biogeochemical cycle of methane in antarctic sediments.</title>
        <authorList>
            <person name="Roldan D.M."/>
            <person name="Menes R.J."/>
        </authorList>
    </citation>
    <scope>NUCLEOTIDE SEQUENCE [LARGE SCALE GENOMIC DNA]</scope>
    <source>
        <strain evidence="9">K-2018 MAG008</strain>
    </source>
</reference>
<gene>
    <name evidence="9" type="primary">rsmD</name>
    <name evidence="9" type="ORF">PSU93_05115</name>
</gene>
<dbReference type="Proteomes" id="UP001160519">
    <property type="component" value="Unassembled WGS sequence"/>
</dbReference>
<comment type="catalytic activity">
    <reaction evidence="7 8">
        <text>guanosine(966) in 16S rRNA + S-adenosyl-L-methionine = N(2)-methylguanosine(966) in 16S rRNA + S-adenosyl-L-homocysteine + H(+)</text>
        <dbReference type="Rhea" id="RHEA:23548"/>
        <dbReference type="Rhea" id="RHEA-COMP:10211"/>
        <dbReference type="Rhea" id="RHEA-COMP:10212"/>
        <dbReference type="ChEBI" id="CHEBI:15378"/>
        <dbReference type="ChEBI" id="CHEBI:57856"/>
        <dbReference type="ChEBI" id="CHEBI:59789"/>
        <dbReference type="ChEBI" id="CHEBI:74269"/>
        <dbReference type="ChEBI" id="CHEBI:74481"/>
        <dbReference type="EC" id="2.1.1.171"/>
    </reaction>
</comment>
<dbReference type="Gene3D" id="3.40.50.150">
    <property type="entry name" value="Vaccinia Virus protein VP39"/>
    <property type="match status" value="1"/>
</dbReference>
<evidence type="ECO:0000256" key="4">
    <source>
        <dbReference type="ARBA" id="ARBA00013682"/>
    </source>
</evidence>
<evidence type="ECO:0000256" key="1">
    <source>
        <dbReference type="ARBA" id="ARBA00002649"/>
    </source>
</evidence>
<evidence type="ECO:0000256" key="6">
    <source>
        <dbReference type="ARBA" id="ARBA00022679"/>
    </source>
</evidence>
<dbReference type="InterPro" id="IPR002052">
    <property type="entry name" value="DNA_methylase_N6_adenine_CS"/>
</dbReference>